<gene>
    <name evidence="4" type="ORF">H5411_37990</name>
</gene>
<dbReference type="PROSITE" id="PS50198">
    <property type="entry name" value="PPIC_PPIASE_2"/>
    <property type="match status" value="1"/>
</dbReference>
<dbReference type="EMBL" id="JACJHR010000085">
    <property type="protein sequence ID" value="MBB2504921.1"/>
    <property type="molecule type" value="Genomic_DNA"/>
</dbReference>
<feature type="region of interest" description="Disordered" evidence="2">
    <location>
        <begin position="336"/>
        <end position="360"/>
    </location>
</feature>
<dbReference type="SUPFAM" id="SSF109998">
    <property type="entry name" value="Triger factor/SurA peptide-binding domain-like"/>
    <property type="match status" value="1"/>
</dbReference>
<dbReference type="Gene3D" id="3.10.50.40">
    <property type="match status" value="1"/>
</dbReference>
<dbReference type="InterPro" id="IPR046357">
    <property type="entry name" value="PPIase_dom_sf"/>
</dbReference>
<protein>
    <submittedName>
        <fullName evidence="4">Peptidyl-prolyl cis-trans isomerase</fullName>
    </submittedName>
</protein>
<evidence type="ECO:0000259" key="3">
    <source>
        <dbReference type="PROSITE" id="PS50198"/>
    </source>
</evidence>
<evidence type="ECO:0000256" key="1">
    <source>
        <dbReference type="PROSITE-ProRule" id="PRU00278"/>
    </source>
</evidence>
<dbReference type="InterPro" id="IPR027304">
    <property type="entry name" value="Trigger_fact/SurA_dom_sf"/>
</dbReference>
<dbReference type="AlphaFoldDB" id="A0A8E1W6V7"/>
<reference evidence="4 5" key="1">
    <citation type="submission" date="2020-08" db="EMBL/GenBank/DDBJ databases">
        <title>Amycolatopsis echigonensis JCM 21831.</title>
        <authorList>
            <person name="Tedsree N."/>
            <person name="Kuncharoen N."/>
            <person name="Likhitwitayawuid K."/>
            <person name="Tanasupawat S."/>
        </authorList>
    </citation>
    <scope>NUCLEOTIDE SEQUENCE [LARGE SCALE GENOMIC DNA]</scope>
    <source>
        <strain evidence="4 5">JCM 21831</strain>
    </source>
</reference>
<dbReference type="PANTHER" id="PTHR47245">
    <property type="entry name" value="PEPTIDYLPROLYL ISOMERASE"/>
    <property type="match status" value="1"/>
</dbReference>
<keyword evidence="1" id="KW-0697">Rotamase</keyword>
<evidence type="ECO:0000256" key="2">
    <source>
        <dbReference type="SAM" id="MobiDB-lite"/>
    </source>
</evidence>
<keyword evidence="1 4" id="KW-0413">Isomerase</keyword>
<sequence length="360" mass="37987">MRIISALVLVVLLLGTGGFFVLKSGRSLLGLQSGEGVLSFLPTWLPSGVAFEYGDRRVSTSELDSEVDTLHALYGVQVPTDQGQLGNFRKDAAKAYAVSLILDHAAADNGIVIADKTARDTLSKFVAEKLGNGPDAYNKFVAALGEQGTTEQAVVDELKRRLALAQLFDKLTADVPAVSDQDVTTAFEQRKATLGTPEKRAVSNIVVQSQADANKVVTALRGGTPFAEEAKQVSLDGSTRDKGGDLGTVSKDQLDAGYGDAAFKAKPGEVFGPVQNQYGWNVGLVGQVTAATPADFAQAKEPLRQQLLTERALDKWRTWLGGQIRAAGVRYADDYRPADPDAAPGNAPTQAGIPASGGGK</sequence>
<dbReference type="Proteomes" id="UP000550260">
    <property type="component" value="Unassembled WGS sequence"/>
</dbReference>
<evidence type="ECO:0000313" key="5">
    <source>
        <dbReference type="Proteomes" id="UP000550260"/>
    </source>
</evidence>
<dbReference type="InterPro" id="IPR000297">
    <property type="entry name" value="PPIase_PpiC"/>
</dbReference>
<evidence type="ECO:0000313" key="4">
    <source>
        <dbReference type="EMBL" id="MBB2504921.1"/>
    </source>
</evidence>
<dbReference type="PANTHER" id="PTHR47245:SF2">
    <property type="entry name" value="PEPTIDYL-PROLYL CIS-TRANS ISOMERASE HP_0175-RELATED"/>
    <property type="match status" value="1"/>
</dbReference>
<dbReference type="Pfam" id="PF13145">
    <property type="entry name" value="Rotamase_2"/>
    <property type="match status" value="1"/>
</dbReference>
<comment type="caution">
    <text evidence="4">The sequence shown here is derived from an EMBL/GenBank/DDBJ whole genome shotgun (WGS) entry which is preliminary data.</text>
</comment>
<dbReference type="GO" id="GO:0003755">
    <property type="term" value="F:peptidyl-prolyl cis-trans isomerase activity"/>
    <property type="evidence" value="ECO:0007669"/>
    <property type="project" value="UniProtKB-KW"/>
</dbReference>
<dbReference type="SUPFAM" id="SSF54534">
    <property type="entry name" value="FKBP-like"/>
    <property type="match status" value="1"/>
</dbReference>
<feature type="domain" description="PpiC" evidence="3">
    <location>
        <begin position="197"/>
        <end position="287"/>
    </location>
</feature>
<proteinExistence type="predicted"/>
<name>A0A8E1W6V7_9PSEU</name>
<organism evidence="4 5">
    <name type="scientific">Amycolatopsis echigonensis</name>
    <dbReference type="NCBI Taxonomy" id="2576905"/>
    <lineage>
        <taxon>Bacteria</taxon>
        <taxon>Bacillati</taxon>
        <taxon>Actinomycetota</taxon>
        <taxon>Actinomycetes</taxon>
        <taxon>Pseudonocardiales</taxon>
        <taxon>Pseudonocardiaceae</taxon>
        <taxon>Amycolatopsis</taxon>
    </lineage>
</organism>
<dbReference type="InterPro" id="IPR050245">
    <property type="entry name" value="PrsA_foldase"/>
</dbReference>
<accession>A0A8E1W6V7</accession>